<dbReference type="EMBL" id="NOWT01000027">
    <property type="protein sequence ID" value="OYD81962.1"/>
    <property type="molecule type" value="Genomic_DNA"/>
</dbReference>
<proteinExistence type="predicted"/>
<dbReference type="AlphaFoldDB" id="A0A235H856"/>
<gene>
    <name evidence="5" type="ORF">CHT98_23370</name>
</gene>
<organism evidence="5">
    <name type="scientific">Azospirillum brasilense</name>
    <dbReference type="NCBI Taxonomy" id="192"/>
    <lineage>
        <taxon>Bacteria</taxon>
        <taxon>Pseudomonadati</taxon>
        <taxon>Pseudomonadota</taxon>
        <taxon>Alphaproteobacteria</taxon>
        <taxon>Rhodospirillales</taxon>
        <taxon>Azospirillaceae</taxon>
        <taxon>Azospirillum</taxon>
    </lineage>
</organism>
<sequence length="462" mass="50320">MYIWQRGDWPSFRWDAARLIQPLAAAARRHGALSGLLYPLGEQDRLLVQSDAVTEDAIQSSRIEGETLARDSVRASARRRLGLEAGPGGSSDRRADGAVAMLLDATRDPSRPLTDETLFGWHAALFPTGWLEMRRIPVGQWRPGPEPMQVVSGPAHNPVVHYEAPPADAVPAEMARFLTWFNDPAERAALDPVLRAGLAQLWFLTIHPFEDGNGRIGRAIADRALAQGEAMPQRLLSLSQAIAGDREGYWDRLEETQKGNGDVTGWLAWFVDAYDRSARDAEVAIGGVLRRTKMLDQARQAGITPRQEAVLVRMLDPEWKGFMTSPKWAKLTGCSMPTAQRDIASLLAKGLLAANPGGSKNSSYRLAGPLAPADIAPATLQPFFAEPTEEGRRKAKALVRAMSPDEIRLRLTVSEALAGQWEGDPSRATALPALRTGIEVLAGEGAGRQAPRSSARSSARER</sequence>
<dbReference type="InterPro" id="IPR036597">
    <property type="entry name" value="Fido-like_dom_sf"/>
</dbReference>
<feature type="compositionally biased region" description="Low complexity" evidence="3">
    <location>
        <begin position="447"/>
        <end position="462"/>
    </location>
</feature>
<dbReference type="InterPro" id="IPR040198">
    <property type="entry name" value="Fido_containing"/>
</dbReference>
<dbReference type="SUPFAM" id="SSF140931">
    <property type="entry name" value="Fic-like"/>
    <property type="match status" value="1"/>
</dbReference>
<evidence type="ECO:0000256" key="1">
    <source>
        <dbReference type="PIRSR" id="PIRSR640198-1"/>
    </source>
</evidence>
<geneLocation type="plasmid" evidence="5">
    <name>unnamed</name>
</geneLocation>
<dbReference type="GO" id="GO:0005524">
    <property type="term" value="F:ATP binding"/>
    <property type="evidence" value="ECO:0007669"/>
    <property type="project" value="UniProtKB-KW"/>
</dbReference>
<dbReference type="InterPro" id="IPR003812">
    <property type="entry name" value="Fido"/>
</dbReference>
<dbReference type="PROSITE" id="PS51459">
    <property type="entry name" value="FIDO"/>
    <property type="match status" value="1"/>
</dbReference>
<evidence type="ECO:0000256" key="2">
    <source>
        <dbReference type="PIRSR" id="PIRSR640198-2"/>
    </source>
</evidence>
<dbReference type="Proteomes" id="UP000215367">
    <property type="component" value="Unassembled WGS sequence"/>
</dbReference>
<dbReference type="RefSeq" id="WP_094305852.1">
    <property type="nucleotide sequence ID" value="NZ_NOWT01000027.1"/>
</dbReference>
<name>A0A235H856_AZOBR</name>
<dbReference type="Pfam" id="PF13776">
    <property type="entry name" value="DUF4172"/>
    <property type="match status" value="1"/>
</dbReference>
<dbReference type="PANTHER" id="PTHR13504:SF33">
    <property type="entry name" value="FIC FAMILY PROTEIN"/>
    <property type="match status" value="1"/>
</dbReference>
<feature type="domain" description="Fido" evidence="4">
    <location>
        <begin position="113"/>
        <end position="272"/>
    </location>
</feature>
<feature type="region of interest" description="Disordered" evidence="3">
    <location>
        <begin position="442"/>
        <end position="462"/>
    </location>
</feature>
<protein>
    <recommendedName>
        <fullName evidence="4">Fido domain-containing protein</fullName>
    </recommendedName>
</protein>
<feature type="binding site" evidence="2">
    <location>
        <begin position="211"/>
        <end position="218"/>
    </location>
    <ligand>
        <name>ATP</name>
        <dbReference type="ChEBI" id="CHEBI:30616"/>
    </ligand>
</feature>
<keyword evidence="5" id="KW-0614">Plasmid</keyword>
<dbReference type="Pfam" id="PF02661">
    <property type="entry name" value="Fic"/>
    <property type="match status" value="1"/>
</dbReference>
<keyword evidence="2" id="KW-0067">ATP-binding</keyword>
<accession>A0A235H856</accession>
<comment type="caution">
    <text evidence="5">The sequence shown here is derived from an EMBL/GenBank/DDBJ whole genome shotgun (WGS) entry which is preliminary data.</text>
</comment>
<evidence type="ECO:0000259" key="4">
    <source>
        <dbReference type="PROSITE" id="PS51459"/>
    </source>
</evidence>
<dbReference type="Gene3D" id="1.10.3290.10">
    <property type="entry name" value="Fido-like domain"/>
    <property type="match status" value="1"/>
</dbReference>
<evidence type="ECO:0000313" key="5">
    <source>
        <dbReference type="EMBL" id="OYD81962.1"/>
    </source>
</evidence>
<reference evidence="5" key="1">
    <citation type="submission" date="2017-07" db="EMBL/GenBank/DDBJ databases">
        <title>Whole genome sequence of Azospirillum brasilense 2A1, a potential biofertilizer strain.</title>
        <authorList>
            <person name="Fontana C.A."/>
            <person name="Toffoli L.M."/>
            <person name="Salazar S.M."/>
            <person name="Puglisi E."/>
            <person name="Pedraza R."/>
            <person name="Bassi D."/>
            <person name="Cocconcelli P.S."/>
        </authorList>
    </citation>
    <scope>NUCLEOTIDE SEQUENCE [LARGE SCALE GENOMIC DNA]</scope>
    <source>
        <strain evidence="5">2A1</strain>
        <plasmid evidence="5">unnamed</plasmid>
    </source>
</reference>
<evidence type="ECO:0000256" key="3">
    <source>
        <dbReference type="SAM" id="MobiDB-lite"/>
    </source>
</evidence>
<keyword evidence="2" id="KW-0547">Nucleotide-binding</keyword>
<dbReference type="InterPro" id="IPR025230">
    <property type="entry name" value="DUF4172"/>
</dbReference>
<feature type="active site" evidence="1">
    <location>
        <position position="207"/>
    </location>
</feature>
<dbReference type="PANTHER" id="PTHR13504">
    <property type="entry name" value="FIDO DOMAIN-CONTAINING PROTEIN DDB_G0283145"/>
    <property type="match status" value="1"/>
</dbReference>